<dbReference type="SUPFAM" id="SSF48452">
    <property type="entry name" value="TPR-like"/>
    <property type="match status" value="1"/>
</dbReference>
<accession>A0A9W3KJG7</accession>
<reference evidence="1 2" key="1">
    <citation type="submission" date="2013-05" db="EMBL/GenBank/DDBJ databases">
        <title>Complete genome sequence of Bacillus thuringiensis YBT-1518, a typical strain with high toxicity to nematode.</title>
        <authorList>
            <person name="Wang P."/>
            <person name="Zhang C."/>
            <person name="Guo M."/>
            <person name="Guo S."/>
            <person name="Zhu Y."/>
            <person name="Zheng J."/>
            <person name="Zhu L."/>
            <person name="Ruan L."/>
            <person name="Peng D."/>
            <person name="Sun M."/>
        </authorList>
    </citation>
    <scope>NUCLEOTIDE SEQUENCE [LARGE SCALE GENOMIC DNA]</scope>
    <source>
        <strain evidence="1 2">YBT-1518</strain>
        <plasmid evidence="1 2">pBMB0230</plasmid>
    </source>
</reference>
<dbReference type="KEGG" id="bthu:YBT1518_34321"/>
<gene>
    <name evidence="1" type="ORF">YBT1518_34321</name>
</gene>
<geneLocation type="plasmid" evidence="1 2">
    <name>pBMB0230</name>
</geneLocation>
<dbReference type="Proteomes" id="UP000018566">
    <property type="component" value="Plasmid pBMB0230"/>
</dbReference>
<dbReference type="InterPro" id="IPR011990">
    <property type="entry name" value="TPR-like_helical_dom_sf"/>
</dbReference>
<dbReference type="EMBL" id="CP005937">
    <property type="protein sequence ID" value="AHA75321.1"/>
    <property type="molecule type" value="Genomic_DNA"/>
</dbReference>
<keyword evidence="1" id="KW-0614">Plasmid</keyword>
<dbReference type="AlphaFoldDB" id="A0A9W3KJG7"/>
<evidence type="ECO:0000313" key="2">
    <source>
        <dbReference type="Proteomes" id="UP000018566"/>
    </source>
</evidence>
<evidence type="ECO:0000313" key="1">
    <source>
        <dbReference type="EMBL" id="AHA75321.1"/>
    </source>
</evidence>
<protein>
    <submittedName>
        <fullName evidence="1">Tetratricopeptide domain-containing protein</fullName>
    </submittedName>
</protein>
<organism evidence="1 2">
    <name type="scientific">Bacillus thuringiensis YBT-1518</name>
    <dbReference type="NCBI Taxonomy" id="529122"/>
    <lineage>
        <taxon>Bacteria</taxon>
        <taxon>Bacillati</taxon>
        <taxon>Bacillota</taxon>
        <taxon>Bacilli</taxon>
        <taxon>Bacillales</taxon>
        <taxon>Bacillaceae</taxon>
        <taxon>Bacillus</taxon>
        <taxon>Bacillus cereus group</taxon>
    </lineage>
</organism>
<name>A0A9W3KJG7_BACTU</name>
<dbReference type="Gene3D" id="1.25.40.10">
    <property type="entry name" value="Tetratricopeptide repeat domain"/>
    <property type="match status" value="1"/>
</dbReference>
<sequence>MHVKLKGQEFLIQTLNDWYISIRSRDVSSAKKLKQQSDEYVDYYKQEQNLYFYYSLLNFRHNYLISNLAIRNDSFENIDNLEAISSKEDYFSYYYHFFKAIHAQTIGHFNEAENHYKQAEQLLLSIHDDLEVAEFYYHLSIYYCYRDRMNLANQHISKAKSIFQKNIESTLSLAFCENLLGLINIHEKKYDLAEEYLKNAQSMFSELKNNKGIIITTHNLGFLYSEIGNSILAIEQASKVLTKQHDHYKALFILAKENYKLQKYEKALEVIDVGLNFCLELKNIEYIHHFQILKSLNNKDSINQLETIISDGILYFEKEGLFSYVKEYSETLANILYQLEDFKNSSKYFRSAYIAAEKLKQKELLK</sequence>
<dbReference type="RefSeq" id="WP_023523642.1">
    <property type="nucleotide sequence ID" value="NC_022875.1"/>
</dbReference>
<proteinExistence type="predicted"/>
<dbReference type="InterPro" id="IPR019734">
    <property type="entry name" value="TPR_rpt"/>
</dbReference>
<dbReference type="SMART" id="SM00028">
    <property type="entry name" value="TPR"/>
    <property type="match status" value="6"/>
</dbReference>
<dbReference type="Pfam" id="PF18801">
    <property type="entry name" value="RapH_N"/>
    <property type="match status" value="1"/>
</dbReference>